<evidence type="ECO:0000259" key="7">
    <source>
        <dbReference type="Pfam" id="PF02866"/>
    </source>
</evidence>
<keyword evidence="9" id="KW-1185">Reference proteome</keyword>
<dbReference type="PIRSF" id="PIRSF000102">
    <property type="entry name" value="Lac_mal_DH"/>
    <property type="match status" value="1"/>
</dbReference>
<dbReference type="PRINTS" id="PR00086">
    <property type="entry name" value="LLDHDRGNASE"/>
</dbReference>
<name>A0ABZ2CFW4_9BACI</name>
<dbReference type="SUPFAM" id="SSF56327">
    <property type="entry name" value="LDH C-terminal domain-like"/>
    <property type="match status" value="1"/>
</dbReference>
<dbReference type="PROSITE" id="PS00064">
    <property type="entry name" value="L_LDH"/>
    <property type="match status" value="1"/>
</dbReference>
<feature type="domain" description="Lactate/malate dehydrogenase N-terminal" evidence="6">
    <location>
        <begin position="3"/>
        <end position="139"/>
    </location>
</feature>
<dbReference type="Pfam" id="PF00056">
    <property type="entry name" value="Ldh_1_N"/>
    <property type="match status" value="1"/>
</dbReference>
<dbReference type="Proteomes" id="UP001357223">
    <property type="component" value="Chromosome"/>
</dbReference>
<gene>
    <name evidence="8" type="ORF">R4Z09_22510</name>
</gene>
<comment type="similarity">
    <text evidence="1">Belongs to the LDH/MDH superfamily. LDH family.</text>
</comment>
<evidence type="ECO:0000256" key="1">
    <source>
        <dbReference type="ARBA" id="ARBA00006054"/>
    </source>
</evidence>
<sequence>MGKISIIGAAGTLGATCAMCISLKDFVDELCLIDVNETLLDNHVMDFENAFPSKTIYRGSYKDLEHSDIIIITAGVPNRNEVTSRTAYLADNIRIFNKIGEQITKYAPKAIIVTASNPVDILNYYLFENFGFNRSQLIGYTLNDSLRFEWSIRKILNINHKNVIKSPVLGEHGNSQVPLFSHVLQNNSKLVFTSEQKARIQEELQNWFVRFNSLNIKRTTGWTTGVGISQIVHHLLHDNLVSTIGSTILRGEYGFSDVSIGVPIIVNKKGVQTVLEWDLEPSERKAFNESVQKIKTLIEENKTLFVN</sequence>
<dbReference type="Gene3D" id="3.40.50.720">
    <property type="entry name" value="NAD(P)-binding Rossmann-like Domain"/>
    <property type="match status" value="1"/>
</dbReference>
<keyword evidence="2" id="KW-0021">Allosteric enzyme</keyword>
<dbReference type="InterPro" id="IPR001557">
    <property type="entry name" value="L-lactate/malate_DH"/>
</dbReference>
<accession>A0ABZ2CFW4</accession>
<dbReference type="InterPro" id="IPR022383">
    <property type="entry name" value="Lactate/malate_DH_C"/>
</dbReference>
<dbReference type="EMBL" id="CP137640">
    <property type="protein sequence ID" value="WVX80029.1"/>
    <property type="molecule type" value="Genomic_DNA"/>
</dbReference>
<organism evidence="8 9">
    <name type="scientific">Niallia oryzisoli</name>
    <dbReference type="NCBI Taxonomy" id="1737571"/>
    <lineage>
        <taxon>Bacteria</taxon>
        <taxon>Bacillati</taxon>
        <taxon>Bacillota</taxon>
        <taxon>Bacilli</taxon>
        <taxon>Bacillales</taxon>
        <taxon>Bacillaceae</taxon>
        <taxon>Niallia</taxon>
    </lineage>
</organism>
<dbReference type="PANTHER" id="PTHR43128:SF16">
    <property type="entry name" value="L-LACTATE DEHYDROGENASE"/>
    <property type="match status" value="1"/>
</dbReference>
<dbReference type="InterPro" id="IPR001236">
    <property type="entry name" value="Lactate/malate_DH_N"/>
</dbReference>
<proteinExistence type="inferred from homology"/>
<evidence type="ECO:0000256" key="3">
    <source>
        <dbReference type="ARBA" id="ARBA00023002"/>
    </source>
</evidence>
<dbReference type="Pfam" id="PF02866">
    <property type="entry name" value="Ldh_1_C"/>
    <property type="match status" value="1"/>
</dbReference>
<evidence type="ECO:0000256" key="2">
    <source>
        <dbReference type="ARBA" id="ARBA00022533"/>
    </source>
</evidence>
<dbReference type="Gene3D" id="3.90.110.10">
    <property type="entry name" value="Lactate dehydrogenase/glycoside hydrolase, family 4, C-terminal"/>
    <property type="match status" value="1"/>
</dbReference>
<dbReference type="InterPro" id="IPR018177">
    <property type="entry name" value="L-lactate_DH_AS"/>
</dbReference>
<reference evidence="8 9" key="1">
    <citation type="submission" date="2023-10" db="EMBL/GenBank/DDBJ databases">
        <title>Niallia locisalis sp.nov. isolated from a salt pond sample.</title>
        <authorList>
            <person name="Li X.-J."/>
            <person name="Dong L."/>
        </authorList>
    </citation>
    <scope>NUCLEOTIDE SEQUENCE [LARGE SCALE GENOMIC DNA]</scope>
    <source>
        <strain evidence="8 9">DSM 29761</strain>
    </source>
</reference>
<keyword evidence="4" id="KW-0520">NAD</keyword>
<evidence type="ECO:0000256" key="5">
    <source>
        <dbReference type="RuleBase" id="RU003369"/>
    </source>
</evidence>
<dbReference type="InterPro" id="IPR015955">
    <property type="entry name" value="Lactate_DH/Glyco_Ohase_4_C"/>
</dbReference>
<evidence type="ECO:0000313" key="9">
    <source>
        <dbReference type="Proteomes" id="UP001357223"/>
    </source>
</evidence>
<dbReference type="RefSeq" id="WP_338448960.1">
    <property type="nucleotide sequence ID" value="NZ_CP137640.1"/>
</dbReference>
<feature type="domain" description="Lactate/malate dehydrogenase C-terminal" evidence="7">
    <location>
        <begin position="144"/>
        <end position="302"/>
    </location>
</feature>
<keyword evidence="3 5" id="KW-0560">Oxidoreductase</keyword>
<evidence type="ECO:0000313" key="8">
    <source>
        <dbReference type="EMBL" id="WVX80029.1"/>
    </source>
</evidence>
<dbReference type="InterPro" id="IPR036291">
    <property type="entry name" value="NAD(P)-bd_dom_sf"/>
</dbReference>
<protein>
    <recommendedName>
        <fullName evidence="10">L-lactate dehydrogenase</fullName>
    </recommendedName>
</protein>
<dbReference type="PANTHER" id="PTHR43128">
    <property type="entry name" value="L-2-HYDROXYCARBOXYLATE DEHYDROGENASE (NAD(P)(+))"/>
    <property type="match status" value="1"/>
</dbReference>
<evidence type="ECO:0000256" key="4">
    <source>
        <dbReference type="ARBA" id="ARBA00023027"/>
    </source>
</evidence>
<evidence type="ECO:0000259" key="6">
    <source>
        <dbReference type="Pfam" id="PF00056"/>
    </source>
</evidence>
<dbReference type="SUPFAM" id="SSF51735">
    <property type="entry name" value="NAD(P)-binding Rossmann-fold domains"/>
    <property type="match status" value="1"/>
</dbReference>
<evidence type="ECO:0008006" key="10">
    <source>
        <dbReference type="Google" id="ProtNLM"/>
    </source>
</evidence>